<protein>
    <recommendedName>
        <fullName evidence="3">Lipoprotein</fullName>
    </recommendedName>
</protein>
<gene>
    <name evidence="1" type="ORF">IV494_00100</name>
</gene>
<sequence>MKRLIIAFISIFMLQNCNSQGKIDLQKIINSTEFNDLSQKGVESIKENQEIVTKLPAYSFSDQQIENFKFGDISFQKAENSYVKILVNSFSKPQVLGFMVNEKNNPVLAEKLNEYLIKNYGAPKIIEPEPTLKKDNIILGNFTSKWIDSKNNTSIYFYKNYLKSDGKQIIGFSLHVISNNAEYPTDLSNSLQTKKVIDWYNTRF</sequence>
<accession>A0ABS0F795</accession>
<keyword evidence="2" id="KW-1185">Reference proteome</keyword>
<dbReference type="Proteomes" id="UP000660070">
    <property type="component" value="Unassembled WGS sequence"/>
</dbReference>
<evidence type="ECO:0000313" key="1">
    <source>
        <dbReference type="EMBL" id="MBF8455569.1"/>
    </source>
</evidence>
<dbReference type="EMBL" id="JADPVI010000001">
    <property type="protein sequence ID" value="MBF8455569.1"/>
    <property type="molecule type" value="Genomic_DNA"/>
</dbReference>
<evidence type="ECO:0000313" key="2">
    <source>
        <dbReference type="Proteomes" id="UP000660070"/>
    </source>
</evidence>
<proteinExistence type="predicted"/>
<comment type="caution">
    <text evidence="1">The sequence shown here is derived from an EMBL/GenBank/DDBJ whole genome shotgun (WGS) entry which is preliminary data.</text>
</comment>
<evidence type="ECO:0008006" key="3">
    <source>
        <dbReference type="Google" id="ProtNLM"/>
    </source>
</evidence>
<dbReference type="RefSeq" id="WP_196078144.1">
    <property type="nucleotide sequence ID" value="NZ_JADPVI010000001.1"/>
</dbReference>
<organism evidence="1 2">
    <name type="scientific">Kaistella gelatinilytica</name>
    <dbReference type="NCBI Taxonomy" id="2787636"/>
    <lineage>
        <taxon>Bacteria</taxon>
        <taxon>Pseudomonadati</taxon>
        <taxon>Bacteroidota</taxon>
        <taxon>Flavobacteriia</taxon>
        <taxon>Flavobacteriales</taxon>
        <taxon>Weeksellaceae</taxon>
        <taxon>Chryseobacterium group</taxon>
        <taxon>Kaistella</taxon>
    </lineage>
</organism>
<name>A0ABS0F795_9FLAO</name>
<reference evidence="1 2" key="1">
    <citation type="submission" date="2020-11" db="EMBL/GenBank/DDBJ databases">
        <title>Kaistella gelatinilytica sp. nov., a flavobacterium isolated from Antarctic Soil.</title>
        <authorList>
            <person name="Li J."/>
        </authorList>
    </citation>
    <scope>NUCLEOTIDE SEQUENCE [LARGE SCALE GENOMIC DNA]</scope>
    <source>
        <strain evidence="1 2">G5-32</strain>
    </source>
</reference>